<comment type="caution">
    <text evidence="1">The sequence shown here is derived from an EMBL/GenBank/DDBJ whole genome shotgun (WGS) entry which is preliminary data.</text>
</comment>
<accession>E6QIF9</accession>
<dbReference type="EMBL" id="CABQ01000053">
    <property type="protein sequence ID" value="CBI07025.1"/>
    <property type="molecule type" value="Genomic_DNA"/>
</dbReference>
<organism evidence="1">
    <name type="scientific">mine drainage metagenome</name>
    <dbReference type="NCBI Taxonomy" id="410659"/>
    <lineage>
        <taxon>unclassified sequences</taxon>
        <taxon>metagenomes</taxon>
        <taxon>ecological metagenomes</taxon>
    </lineage>
</organism>
<sequence length="212" mass="21781">MNLRRLKSKWMKFEKQCAGLCCESIPRPRGIYGGGGQFAIAFAVLLMCCGVGAQAPAGVTSSSGPEVSGVGGGDNRSVNDVSGGLLQRGGSYRIIFHIAILSTLPANASVVCKVGVTPQASRASGWMVAGLPVESASSMAVLSGSTATCVVRIPFAWTLPGGTDGVTLSYEVDAYSGVVGRSMLLRSSAQPAIHEPMPVSGAECKIDLPLAF</sequence>
<dbReference type="AlphaFoldDB" id="E6QIF9"/>
<proteinExistence type="predicted"/>
<evidence type="ECO:0000313" key="1">
    <source>
        <dbReference type="EMBL" id="CBI07025.1"/>
    </source>
</evidence>
<gene>
    <name evidence="1" type="ORF">CARN6_0331</name>
</gene>
<protein>
    <submittedName>
        <fullName evidence="1">Uncharacterized protein</fullName>
    </submittedName>
</protein>
<name>E6QIF9_9ZZZZ</name>
<reference evidence="1" key="1">
    <citation type="submission" date="2009-10" db="EMBL/GenBank/DDBJ databases">
        <title>Diversity of trophic interactions inside an arsenic-rich microbial ecosystem.</title>
        <authorList>
            <person name="Bertin P.N."/>
            <person name="Heinrich-Salmeron A."/>
            <person name="Pelletier E."/>
            <person name="Goulhen-Chollet F."/>
            <person name="Arsene-Ploetze F."/>
            <person name="Gallien S."/>
            <person name="Calteau A."/>
            <person name="Vallenet D."/>
            <person name="Casiot C."/>
            <person name="Chane-Woon-Ming B."/>
            <person name="Giloteaux L."/>
            <person name="Barakat M."/>
            <person name="Bonnefoy V."/>
            <person name="Bruneel O."/>
            <person name="Chandler M."/>
            <person name="Cleiss J."/>
            <person name="Duran R."/>
            <person name="Elbaz-Poulichet F."/>
            <person name="Fonknechten N."/>
            <person name="Lauga B."/>
            <person name="Mornico D."/>
            <person name="Ortet P."/>
            <person name="Schaeffer C."/>
            <person name="Siguier P."/>
            <person name="Alexander Thil Smith A."/>
            <person name="Van Dorsselaer A."/>
            <person name="Weissenbach J."/>
            <person name="Medigue C."/>
            <person name="Le Paslier D."/>
        </authorList>
    </citation>
    <scope>NUCLEOTIDE SEQUENCE</scope>
</reference>